<feature type="transmembrane region" description="Helical" evidence="1">
    <location>
        <begin position="93"/>
        <end position="112"/>
    </location>
</feature>
<dbReference type="EMBL" id="KI965398">
    <property type="protein sequence ID" value="EUD72497.1"/>
    <property type="molecule type" value="Genomic_DNA"/>
</dbReference>
<evidence type="ECO:0000256" key="1">
    <source>
        <dbReference type="SAM" id="Phobius"/>
    </source>
</evidence>
<dbReference type="Proteomes" id="UP000030659">
    <property type="component" value="Unassembled WGS sequence"/>
</dbReference>
<keyword evidence="1" id="KW-0472">Membrane</keyword>
<evidence type="ECO:0000313" key="2">
    <source>
        <dbReference type="EMBL" id="EUD72497.1"/>
    </source>
</evidence>
<gene>
    <name evidence="2" type="ORF">YYG_02398</name>
</gene>
<protein>
    <submittedName>
        <fullName evidence="2">Uncharacterized protein</fullName>
    </submittedName>
</protein>
<organism evidence="2 3">
    <name type="scientific">Plasmodium vinckei petteri</name>
    <dbReference type="NCBI Taxonomy" id="138298"/>
    <lineage>
        <taxon>Eukaryota</taxon>
        <taxon>Sar</taxon>
        <taxon>Alveolata</taxon>
        <taxon>Apicomplexa</taxon>
        <taxon>Aconoidasida</taxon>
        <taxon>Haemosporida</taxon>
        <taxon>Plasmodiidae</taxon>
        <taxon>Plasmodium</taxon>
        <taxon>Plasmodium (Vinckeia)</taxon>
    </lineage>
</organism>
<accession>W7AGH5</accession>
<proteinExistence type="predicted"/>
<evidence type="ECO:0000313" key="3">
    <source>
        <dbReference type="Proteomes" id="UP000030659"/>
    </source>
</evidence>
<reference evidence="2 3" key="1">
    <citation type="submission" date="2013-02" db="EMBL/GenBank/DDBJ databases">
        <title>The Genome Sequence of Plasmodium vinckei petteri CR.</title>
        <authorList>
            <consortium name="The Broad Institute Genome Sequencing Platform"/>
            <consortium name="The Broad Institute Genome Sequencing Center for Infectious Disease"/>
            <person name="Neafsey D."/>
            <person name="Cheeseman I."/>
            <person name="Volkman S."/>
            <person name="Adams J."/>
            <person name="Walker B."/>
            <person name="Young S.K."/>
            <person name="Zeng Q."/>
            <person name="Gargeya S."/>
            <person name="Fitzgerald M."/>
            <person name="Haas B."/>
            <person name="Abouelleil A."/>
            <person name="Alvarado L."/>
            <person name="Arachchi H.M."/>
            <person name="Berlin A.M."/>
            <person name="Chapman S.B."/>
            <person name="Dewar J."/>
            <person name="Goldberg J."/>
            <person name="Griggs A."/>
            <person name="Gujja S."/>
            <person name="Hansen M."/>
            <person name="Howarth C."/>
            <person name="Imamovic A."/>
            <person name="Larimer J."/>
            <person name="McCowan C."/>
            <person name="Murphy C."/>
            <person name="Neiman D."/>
            <person name="Pearson M."/>
            <person name="Priest M."/>
            <person name="Roberts A."/>
            <person name="Saif S."/>
            <person name="Shea T."/>
            <person name="Sisk P."/>
            <person name="Sykes S."/>
            <person name="Wortman J."/>
            <person name="Nusbaum C."/>
            <person name="Birren B."/>
        </authorList>
    </citation>
    <scope>NUCLEOTIDE SEQUENCE [LARGE SCALE GENOMIC DNA]</scope>
    <source>
        <strain evidence="2 3">CR</strain>
    </source>
</reference>
<keyword evidence="1" id="KW-0812">Transmembrane</keyword>
<sequence>MFSKKIRIENKEDDAYIVKNLYSENEIKKVAQDYLREEIKNLNIYENVRYSNISTCSLIYIFSLHTQWENLYTGGYCCIFVNHKKEPILMMDFLGAFFSVSILLYLWEYFYFEDYFMIIKTNNNKTLKLFLKLDIYTNCLTLNYKLNKVVYSTPFELMKLYNERGYLMKDYARHTLKQFISSHGKCFKLADKK</sequence>
<dbReference type="AlphaFoldDB" id="W7AGH5"/>
<keyword evidence="1" id="KW-1133">Transmembrane helix</keyword>
<name>W7AGH5_PLAVN</name>